<evidence type="ECO:0000256" key="1">
    <source>
        <dbReference type="SAM" id="MobiDB-lite"/>
    </source>
</evidence>
<dbReference type="OrthoDB" id="6264899at2759"/>
<evidence type="ECO:0000313" key="4">
    <source>
        <dbReference type="Proteomes" id="UP000314294"/>
    </source>
</evidence>
<dbReference type="EMBL" id="SRLO01000106">
    <property type="protein sequence ID" value="TNN75165.1"/>
    <property type="molecule type" value="Genomic_DNA"/>
</dbReference>
<dbReference type="GO" id="GO:0016324">
    <property type="term" value="C:apical plasma membrane"/>
    <property type="evidence" value="ECO:0007669"/>
    <property type="project" value="TreeGrafter"/>
</dbReference>
<gene>
    <name evidence="3" type="primary">Pard3_0</name>
    <name evidence="3" type="ORF">EYF80_014575</name>
</gene>
<evidence type="ECO:0000313" key="3">
    <source>
        <dbReference type="EMBL" id="TNN75165.1"/>
    </source>
</evidence>
<dbReference type="GO" id="GO:0005938">
    <property type="term" value="C:cell cortex"/>
    <property type="evidence" value="ECO:0007669"/>
    <property type="project" value="TreeGrafter"/>
</dbReference>
<dbReference type="Gene3D" id="2.30.42.10">
    <property type="match status" value="1"/>
</dbReference>
<dbReference type="InterPro" id="IPR001478">
    <property type="entry name" value="PDZ"/>
</dbReference>
<organism evidence="3 4">
    <name type="scientific">Liparis tanakae</name>
    <name type="common">Tanaka's snailfish</name>
    <dbReference type="NCBI Taxonomy" id="230148"/>
    <lineage>
        <taxon>Eukaryota</taxon>
        <taxon>Metazoa</taxon>
        <taxon>Chordata</taxon>
        <taxon>Craniata</taxon>
        <taxon>Vertebrata</taxon>
        <taxon>Euteleostomi</taxon>
        <taxon>Actinopterygii</taxon>
        <taxon>Neopterygii</taxon>
        <taxon>Teleostei</taxon>
        <taxon>Neoteleostei</taxon>
        <taxon>Acanthomorphata</taxon>
        <taxon>Eupercaria</taxon>
        <taxon>Perciformes</taxon>
        <taxon>Cottioidei</taxon>
        <taxon>Cottales</taxon>
        <taxon>Liparidae</taxon>
        <taxon>Liparis</taxon>
    </lineage>
</organism>
<feature type="domain" description="PDZ" evidence="2">
    <location>
        <begin position="264"/>
        <end position="347"/>
    </location>
</feature>
<evidence type="ECO:0000259" key="2">
    <source>
        <dbReference type="PROSITE" id="PS50106"/>
    </source>
</evidence>
<keyword evidence="4" id="KW-1185">Reference proteome</keyword>
<dbReference type="GO" id="GO:0043296">
    <property type="term" value="C:apical junction complex"/>
    <property type="evidence" value="ECO:0007669"/>
    <property type="project" value="TreeGrafter"/>
</dbReference>
<dbReference type="InterPro" id="IPR052213">
    <property type="entry name" value="PAR3"/>
</dbReference>
<protein>
    <submittedName>
        <fullName evidence="3">Partitioning defective 3</fullName>
    </submittedName>
</protein>
<accession>A0A4Z2ICF7</accession>
<dbReference type="GO" id="GO:0045197">
    <property type="term" value="P:establishment or maintenance of epithelial cell apical/basal polarity"/>
    <property type="evidence" value="ECO:0007669"/>
    <property type="project" value="TreeGrafter"/>
</dbReference>
<dbReference type="SUPFAM" id="SSF50156">
    <property type="entry name" value="PDZ domain-like"/>
    <property type="match status" value="1"/>
</dbReference>
<dbReference type="SMART" id="SM00228">
    <property type="entry name" value="PDZ"/>
    <property type="match status" value="1"/>
</dbReference>
<dbReference type="PANTHER" id="PTHR16484">
    <property type="entry name" value="PARTITIONING DEFECTIVE 3 RELATED"/>
    <property type="match status" value="1"/>
</dbReference>
<dbReference type="GO" id="GO:0007155">
    <property type="term" value="P:cell adhesion"/>
    <property type="evidence" value="ECO:0007669"/>
    <property type="project" value="TreeGrafter"/>
</dbReference>
<name>A0A4Z2ICF7_9TELE</name>
<dbReference type="InterPro" id="IPR036034">
    <property type="entry name" value="PDZ_sf"/>
</dbReference>
<dbReference type="GO" id="GO:0008104">
    <property type="term" value="P:intracellular protein localization"/>
    <property type="evidence" value="ECO:0007669"/>
    <property type="project" value="TreeGrafter"/>
</dbReference>
<dbReference type="Proteomes" id="UP000314294">
    <property type="component" value="Unassembled WGS sequence"/>
</dbReference>
<dbReference type="PANTHER" id="PTHR16484:SF10">
    <property type="entry name" value="PARTITIONING DEFECTIVE 3 HOMOLOG"/>
    <property type="match status" value="1"/>
</dbReference>
<comment type="caution">
    <text evidence="3">The sequence shown here is derived from an EMBL/GenBank/DDBJ whole genome shotgun (WGS) entry which is preliminary data.</text>
</comment>
<dbReference type="GO" id="GO:0005912">
    <property type="term" value="C:adherens junction"/>
    <property type="evidence" value="ECO:0007669"/>
    <property type="project" value="TreeGrafter"/>
</dbReference>
<reference evidence="3 4" key="1">
    <citation type="submission" date="2019-03" db="EMBL/GenBank/DDBJ databases">
        <title>First draft genome of Liparis tanakae, snailfish: a comprehensive survey of snailfish specific genes.</title>
        <authorList>
            <person name="Kim W."/>
            <person name="Song I."/>
            <person name="Jeong J.-H."/>
            <person name="Kim D."/>
            <person name="Kim S."/>
            <person name="Ryu S."/>
            <person name="Song J.Y."/>
            <person name="Lee S.K."/>
        </authorList>
    </citation>
    <scope>NUCLEOTIDE SEQUENCE [LARGE SCALE GENOMIC DNA]</scope>
    <source>
        <tissue evidence="3">Muscle</tissue>
    </source>
</reference>
<dbReference type="PROSITE" id="PS50106">
    <property type="entry name" value="PDZ"/>
    <property type="match status" value="1"/>
</dbReference>
<feature type="region of interest" description="Disordered" evidence="1">
    <location>
        <begin position="118"/>
        <end position="137"/>
    </location>
</feature>
<dbReference type="AlphaFoldDB" id="A0A4Z2ICF7"/>
<proteinExistence type="predicted"/>
<dbReference type="Pfam" id="PF00595">
    <property type="entry name" value="PDZ"/>
    <property type="match status" value="1"/>
</dbReference>
<dbReference type="GO" id="GO:0030010">
    <property type="term" value="P:establishment of cell polarity"/>
    <property type="evidence" value="ECO:0007669"/>
    <property type="project" value="TreeGrafter"/>
</dbReference>
<sequence length="481" mass="53221">MALESGGLAGGLKGLRMAERRVGPGSLDSSLGSGCKRVHGTVRHQGLFHTWSCRTDPTGGVEDGNTPHAATFELVLVEPLTPKAGSGGSRPPNPPPLFPLSRYMLYLPMANGETHSLTHRRALTEEEEEEEERRRQERRIKRIEPVGRADSSLEYSHVFNLDGLLKPVEVSNGGGPLGIHVLPLSSQDARPYIFYSVSVSLTAQQQANARQRTHAKAPQPSVLGPSGVHTALKVPTLMEIKRNHVRFRSARNYSLFNTLKLTRLSRLGPRERGKGLPCVIFNFNWKRGHRGAETSLRTQGLLVKRLERGGKAEQERLFQENDCIVKINQGDIRHLRFEQAQNIFKQAMRGKSILFHVVPAAMKRQYELLMAQTELSPAQPNRVRFSQVSLQLGDSASLVGAAMPRSGPQPGVIHDHQGPLAGSTPEPNRRFVTLPHTLLTRTSSVTSPSLQRRISTNQSVSSYTKNKGRRFNIQLKKGTDG</sequence>
<dbReference type="GO" id="GO:0051660">
    <property type="term" value="P:establishment of centrosome localization"/>
    <property type="evidence" value="ECO:0007669"/>
    <property type="project" value="TreeGrafter"/>
</dbReference>
<dbReference type="GO" id="GO:0035091">
    <property type="term" value="F:phosphatidylinositol binding"/>
    <property type="evidence" value="ECO:0007669"/>
    <property type="project" value="TreeGrafter"/>
</dbReference>
<dbReference type="GO" id="GO:0000226">
    <property type="term" value="P:microtubule cytoskeleton organization"/>
    <property type="evidence" value="ECO:0007669"/>
    <property type="project" value="TreeGrafter"/>
</dbReference>